<dbReference type="eggNOG" id="COG1430">
    <property type="taxonomic scope" value="Bacteria"/>
</dbReference>
<keyword evidence="2" id="KW-1185">Reference proteome</keyword>
<dbReference type="STRING" id="338966.Ppro_2697"/>
<reference evidence="1 2" key="1">
    <citation type="submission" date="2006-10" db="EMBL/GenBank/DDBJ databases">
        <title>Complete sequence of chromosome of Pelobacter propionicus DSM 2379.</title>
        <authorList>
            <consortium name="US DOE Joint Genome Institute"/>
            <person name="Copeland A."/>
            <person name="Lucas S."/>
            <person name="Lapidus A."/>
            <person name="Barry K."/>
            <person name="Detter J.C."/>
            <person name="Glavina del Rio T."/>
            <person name="Hammon N."/>
            <person name="Israni S."/>
            <person name="Dalin E."/>
            <person name="Tice H."/>
            <person name="Pitluck S."/>
            <person name="Saunders E."/>
            <person name="Brettin T."/>
            <person name="Bruce D."/>
            <person name="Han C."/>
            <person name="Tapia R."/>
            <person name="Schmutz J."/>
            <person name="Larimer F."/>
            <person name="Land M."/>
            <person name="Hauser L."/>
            <person name="Kyrpides N."/>
            <person name="Kim E."/>
            <person name="Lovley D."/>
            <person name="Richardson P."/>
        </authorList>
    </citation>
    <scope>NUCLEOTIDE SEQUENCE [LARGE SCALE GENOMIC DNA]</scope>
    <source>
        <strain evidence="2">DSM 2379 / NBRC 103807 / OttBd1</strain>
    </source>
</reference>
<dbReference type="KEGG" id="ppd:Ppro_2697"/>
<evidence type="ECO:0000313" key="2">
    <source>
        <dbReference type="Proteomes" id="UP000006732"/>
    </source>
</evidence>
<name>A1ASH9_PELPD</name>
<dbReference type="Proteomes" id="UP000006732">
    <property type="component" value="Chromosome"/>
</dbReference>
<sequence length="113" mass="12030">MKVINETTGECIVANLVVAESPLARMRGLLGRDSLPAGEGLLIHPCKGVHTFGMKFSIDVMFLNGENKVVAVRNNLPPNRLTRIFLSSSSVLELPAGTLESMTISPGDAIVLA</sequence>
<dbReference type="PANTHER" id="PTHR37953">
    <property type="entry name" value="UPF0127 PROTEIN MJ1496"/>
    <property type="match status" value="1"/>
</dbReference>
<dbReference type="OrthoDB" id="9813379at2"/>
<dbReference type="InterPro" id="IPR038695">
    <property type="entry name" value="Saro_0823-like_sf"/>
</dbReference>
<proteinExistence type="predicted"/>
<dbReference type="HOGENOM" id="CLU_097039_4_0_7"/>
<organism evidence="1 2">
    <name type="scientific">Pelobacter propionicus (strain DSM 2379 / NBRC 103807 / OttBd1)</name>
    <dbReference type="NCBI Taxonomy" id="338966"/>
    <lineage>
        <taxon>Bacteria</taxon>
        <taxon>Pseudomonadati</taxon>
        <taxon>Thermodesulfobacteriota</taxon>
        <taxon>Desulfuromonadia</taxon>
        <taxon>Desulfuromonadales</taxon>
        <taxon>Desulfuromonadaceae</taxon>
        <taxon>Pelobacter</taxon>
    </lineage>
</organism>
<accession>A1ASH9</accession>
<dbReference type="RefSeq" id="WP_011736551.1">
    <property type="nucleotide sequence ID" value="NC_008609.1"/>
</dbReference>
<gene>
    <name evidence="1" type="ordered locus">Ppro_2697</name>
</gene>
<evidence type="ECO:0008006" key="3">
    <source>
        <dbReference type="Google" id="ProtNLM"/>
    </source>
</evidence>
<dbReference type="Pfam" id="PF02643">
    <property type="entry name" value="DUF192"/>
    <property type="match status" value="1"/>
</dbReference>
<dbReference type="InterPro" id="IPR003795">
    <property type="entry name" value="DUF192"/>
</dbReference>
<evidence type="ECO:0000313" key="1">
    <source>
        <dbReference type="EMBL" id="ABL00300.1"/>
    </source>
</evidence>
<dbReference type="AlphaFoldDB" id="A1ASH9"/>
<dbReference type="EMBL" id="CP000482">
    <property type="protein sequence ID" value="ABL00300.1"/>
    <property type="molecule type" value="Genomic_DNA"/>
</dbReference>
<dbReference type="PANTHER" id="PTHR37953:SF1">
    <property type="entry name" value="UPF0127 PROTEIN MJ1496"/>
    <property type="match status" value="1"/>
</dbReference>
<protein>
    <recommendedName>
        <fullName evidence="3">DUF192 domain-containing protein</fullName>
    </recommendedName>
</protein>
<dbReference type="Gene3D" id="2.60.120.1140">
    <property type="entry name" value="Protein of unknown function DUF192"/>
    <property type="match status" value="1"/>
</dbReference>